<keyword evidence="3" id="KW-1185">Reference proteome</keyword>
<dbReference type="KEGG" id="sgu:SGLAU_00550"/>
<dbReference type="HOGENOM" id="CLU_086037_0_0_11"/>
<dbReference type="STRING" id="1907.SGLAU_00550"/>
<evidence type="ECO:0000313" key="2">
    <source>
        <dbReference type="EMBL" id="AIR96138.1"/>
    </source>
</evidence>
<dbReference type="OrthoDB" id="3296851at2"/>
<dbReference type="Proteomes" id="UP000029482">
    <property type="component" value="Chromosome"/>
</dbReference>
<keyword evidence="1" id="KW-0732">Signal</keyword>
<feature type="chain" id="PRO_5039398463" description="Calcium-binding protein" evidence="1">
    <location>
        <begin position="23"/>
        <end position="268"/>
    </location>
</feature>
<dbReference type="EMBL" id="CP009438">
    <property type="protein sequence ID" value="AIR96138.1"/>
    <property type="molecule type" value="Genomic_DNA"/>
</dbReference>
<protein>
    <recommendedName>
        <fullName evidence="4">Calcium-binding protein</fullName>
    </recommendedName>
</protein>
<organism evidence="2 3">
    <name type="scientific">Streptomyces glaucescens</name>
    <dbReference type="NCBI Taxonomy" id="1907"/>
    <lineage>
        <taxon>Bacteria</taxon>
        <taxon>Bacillati</taxon>
        <taxon>Actinomycetota</taxon>
        <taxon>Actinomycetes</taxon>
        <taxon>Kitasatosporales</taxon>
        <taxon>Streptomycetaceae</taxon>
        <taxon>Streptomyces</taxon>
    </lineage>
</organism>
<evidence type="ECO:0000313" key="3">
    <source>
        <dbReference type="Proteomes" id="UP000029482"/>
    </source>
</evidence>
<evidence type="ECO:0008006" key="4">
    <source>
        <dbReference type="Google" id="ProtNLM"/>
    </source>
</evidence>
<evidence type="ECO:0000256" key="1">
    <source>
        <dbReference type="SAM" id="SignalP"/>
    </source>
</evidence>
<gene>
    <name evidence="2" type="ORF">SGLAU_00550</name>
</gene>
<reference evidence="3" key="1">
    <citation type="journal article" date="2015" name="J. Biotechnol.">
        <title>Complete genome sequence of the actinobacterium Streptomyces glaucescens GLA.O (DSM 40922) consisting of a linear chromosome and one linear plasmid.</title>
        <authorList>
            <person name="Ortseifen V."/>
            <person name="Winkler A."/>
            <person name="Albersmeier A."/>
            <person name="Wendler S."/>
            <person name="Puhler A."/>
            <person name="Kalinowski J."/>
            <person name="Ruckert C."/>
        </authorList>
    </citation>
    <scope>NUCLEOTIDE SEQUENCE [LARGE SCALE GENOMIC DNA]</scope>
    <source>
        <strain evidence="3">DSM 40922 / GLA O</strain>
    </source>
</reference>
<dbReference type="eggNOG" id="ENOG502ZHP5">
    <property type="taxonomic scope" value="Bacteria"/>
</dbReference>
<feature type="signal peptide" evidence="1">
    <location>
        <begin position="1"/>
        <end position="22"/>
    </location>
</feature>
<proteinExistence type="predicted"/>
<name>A0A089WZF6_STRGA</name>
<dbReference type="AlphaFoldDB" id="A0A089WZF6"/>
<accession>A0A089WZF6</accession>
<sequence>MRMRAKLGVVTGALALSALAFPADQATAVESSQPTVSDVVVNGGKPIVAGTGSVTFEVSLNASHPTGVKAAELDLFRGLGSWLLVDDTNGVSWLDCTPVSATTSHCEGTITGYVVGKDHATGDHNVNVLYSNGQAGTWDVRVGAVAGDDSRLWNENFATHKVLRQSVLTVNASPEPIRKGRTLTVTGKLTRADWAKDSYVALANQYVKLQYKKKGATSWTTLKTIKSASTGVLKTTTTATYDGSYRFVYAGATTTSSVTSREDFVDVQ</sequence>